<dbReference type="PANTHER" id="PTHR34985">
    <property type="entry name" value="SLR0554 PROTEIN"/>
    <property type="match status" value="1"/>
</dbReference>
<dbReference type="RefSeq" id="WP_091962005.1">
    <property type="nucleotide sequence ID" value="NZ_FMAI01000013.1"/>
</dbReference>
<evidence type="ECO:0000256" key="1">
    <source>
        <dbReference type="SAM" id="MobiDB-lite"/>
    </source>
</evidence>
<proteinExistence type="predicted"/>
<reference evidence="4" key="1">
    <citation type="submission" date="2016-08" db="EMBL/GenBank/DDBJ databases">
        <authorList>
            <person name="Varghese N."/>
            <person name="Submissions Spin"/>
        </authorList>
    </citation>
    <scope>NUCLEOTIDE SEQUENCE [LARGE SCALE GENOMIC DNA]</scope>
    <source>
        <strain evidence="4">ERR11</strain>
    </source>
</reference>
<dbReference type="PANTHER" id="PTHR34985:SF1">
    <property type="entry name" value="SLR0554 PROTEIN"/>
    <property type="match status" value="1"/>
</dbReference>
<feature type="domain" description="Virulence-associated protein E-like" evidence="2">
    <location>
        <begin position="512"/>
        <end position="724"/>
    </location>
</feature>
<feature type="region of interest" description="Disordered" evidence="1">
    <location>
        <begin position="242"/>
        <end position="279"/>
    </location>
</feature>
<dbReference type="InterPro" id="IPR007936">
    <property type="entry name" value="VapE-like_dom"/>
</dbReference>
<organism evidence="3 4">
    <name type="scientific">Bradyrhizobium shewense</name>
    <dbReference type="NCBI Taxonomy" id="1761772"/>
    <lineage>
        <taxon>Bacteria</taxon>
        <taxon>Pseudomonadati</taxon>
        <taxon>Pseudomonadota</taxon>
        <taxon>Alphaproteobacteria</taxon>
        <taxon>Hyphomicrobiales</taxon>
        <taxon>Nitrobacteraceae</taxon>
        <taxon>Bradyrhizobium</taxon>
    </lineage>
</organism>
<feature type="region of interest" description="Disordered" evidence="1">
    <location>
        <begin position="387"/>
        <end position="414"/>
    </location>
</feature>
<evidence type="ECO:0000313" key="4">
    <source>
        <dbReference type="Proteomes" id="UP000199184"/>
    </source>
</evidence>
<accession>A0A1C3X874</accession>
<protein>
    <submittedName>
        <fullName evidence="3">Predicted P-loop ATPase and inactivated derivatives</fullName>
    </submittedName>
</protein>
<name>A0A1C3X874_9BRAD</name>
<feature type="compositionally biased region" description="Low complexity" evidence="1">
    <location>
        <begin position="242"/>
        <end position="259"/>
    </location>
</feature>
<dbReference type="EMBL" id="FMAI01000013">
    <property type="protein sequence ID" value="SCB48399.1"/>
    <property type="molecule type" value="Genomic_DNA"/>
</dbReference>
<dbReference type="Proteomes" id="UP000199184">
    <property type="component" value="Unassembled WGS sequence"/>
</dbReference>
<keyword evidence="4" id="KW-1185">Reference proteome</keyword>
<gene>
    <name evidence="3" type="ORF">GA0061098_101331</name>
</gene>
<feature type="compositionally biased region" description="Low complexity" evidence="1">
    <location>
        <begin position="267"/>
        <end position="279"/>
    </location>
</feature>
<dbReference type="Pfam" id="PF05272">
    <property type="entry name" value="VapE-like_dom"/>
    <property type="match status" value="1"/>
</dbReference>
<sequence>MNAHDPNPPNGEPVAADIAVDFLSLLRPGGPWQLSAINPNVDNDIKTITATTPDQARGFIDRYNGNHNLYYAPNPVRVKDKKASKTEVSAIEFLPGDLDPNEGEAPEAAKARFLAALKSFEPAPMFVVDSGNGVQVLWHLDQPIPLPDPVMVTDTDGKTKPALSPEAQTIVDAVEARSKAAMEKLNSVAGTQNIDRILRLPGTKNLPTKAKIKKGRKACQSSLLAHNEHAVCSLEDFAADAGSANADDSTNSSASNGTSRGAGTGTTGDSDPTSSASDTSIDWAAVETHRGWLKGAADLPADFNIRGRVIVGHSGNLADLNFDLQRAGAAPVRPYRSWSDVSFALAAVFKNYGRYSNEQIAAALLADLECNQHIANRADKRRAVERAVLRSHEPSPGKPSKAGAPNWRERKENGFPLPSMHNARLAISALGIECKYDTFHNKMLFGFKDDSVRHAIEHIVGEVTDHGIIALRNLMSETFGFDLTDKHTRDAVISIALERCFDPVIDMLAKAEVEWDGVARLDRMAAEYFNAEDTPLNRAFVRKTMIAAVARARAPGIKKDEILVLESEEGFNKSTAWRVLAGDENFSDESIIGKESREVQEQLAEVWVHESADLAGMKKTEVETVKNYASKQVDRARPAYGHFLKKQKRHSIEVGTTNSDRYLQSQTGNRRFWPLRVLKAIDIEKLKRDRLQLWGEAAHNQSKGESLVLDPSLWGEAGNEQEHRRVTDPWEDVLRNMQDVTRYSYRKDGAWHEGTRNIVHYARDEDRQASTKAVLGDEQRVSSEELLTFVLNIAPGNQQTGHMMRLATVMKRLGWSRHDNGYVTIKGRRVKGYYRQQQPIPF</sequence>
<evidence type="ECO:0000313" key="3">
    <source>
        <dbReference type="EMBL" id="SCB48399.1"/>
    </source>
</evidence>
<evidence type="ECO:0000259" key="2">
    <source>
        <dbReference type="Pfam" id="PF05272"/>
    </source>
</evidence>
<dbReference type="AlphaFoldDB" id="A0A1C3X874"/>